<dbReference type="SUPFAM" id="SSF52540">
    <property type="entry name" value="P-loop containing nucleoside triphosphate hydrolases"/>
    <property type="match status" value="1"/>
</dbReference>
<dbReference type="GO" id="GO:0016787">
    <property type="term" value="F:hydrolase activity"/>
    <property type="evidence" value="ECO:0007669"/>
    <property type="project" value="UniProtKB-KW"/>
</dbReference>
<dbReference type="AlphaFoldDB" id="A0A4U8Q6T3"/>
<dbReference type="CDD" id="cd00268">
    <property type="entry name" value="DEADc"/>
    <property type="match status" value="1"/>
</dbReference>
<feature type="domain" description="Helicase C-terminal" evidence="8">
    <location>
        <begin position="218"/>
        <end position="380"/>
    </location>
</feature>
<evidence type="ECO:0000256" key="2">
    <source>
        <dbReference type="ARBA" id="ARBA00022801"/>
    </source>
</evidence>
<dbReference type="Pfam" id="PF00271">
    <property type="entry name" value="Helicase_C"/>
    <property type="match status" value="1"/>
</dbReference>
<dbReference type="EMBL" id="QGQD01000060">
    <property type="protein sequence ID" value="TLD00024.1"/>
    <property type="molecule type" value="Genomic_DNA"/>
</dbReference>
<dbReference type="GO" id="GO:0003676">
    <property type="term" value="F:nucleic acid binding"/>
    <property type="evidence" value="ECO:0007669"/>
    <property type="project" value="InterPro"/>
</dbReference>
<dbReference type="PROSITE" id="PS51195">
    <property type="entry name" value="Q_MOTIF"/>
    <property type="match status" value="1"/>
</dbReference>
<dbReference type="EC" id="3.6.4.13" evidence="10"/>
<feature type="domain" description="DEAD-box RNA helicase Q" evidence="9">
    <location>
        <begin position="6"/>
        <end position="34"/>
    </location>
</feature>
<keyword evidence="1" id="KW-0547">Nucleotide-binding</keyword>
<keyword evidence="4" id="KW-0067">ATP-binding</keyword>
<evidence type="ECO:0000256" key="6">
    <source>
        <dbReference type="PROSITE-ProRule" id="PRU00552"/>
    </source>
</evidence>
<evidence type="ECO:0000256" key="5">
    <source>
        <dbReference type="ARBA" id="ARBA00038437"/>
    </source>
</evidence>
<dbReference type="InterPro" id="IPR001650">
    <property type="entry name" value="Helicase_C-like"/>
</dbReference>
<keyword evidence="3 10" id="KW-0347">Helicase</keyword>
<dbReference type="PANTHER" id="PTHR47959">
    <property type="entry name" value="ATP-DEPENDENT RNA HELICASE RHLE-RELATED"/>
    <property type="match status" value="1"/>
</dbReference>
<feature type="domain" description="Helicase ATP-binding" evidence="7">
    <location>
        <begin position="37"/>
        <end position="207"/>
    </location>
</feature>
<evidence type="ECO:0000256" key="3">
    <source>
        <dbReference type="ARBA" id="ARBA00022806"/>
    </source>
</evidence>
<evidence type="ECO:0000256" key="1">
    <source>
        <dbReference type="ARBA" id="ARBA00022741"/>
    </source>
</evidence>
<dbReference type="Gene3D" id="3.30.70.330">
    <property type="match status" value="1"/>
</dbReference>
<gene>
    <name evidence="10" type="primary">dbpA_2</name>
    <name evidence="10" type="ORF">DSM106044_03114</name>
</gene>
<evidence type="ECO:0000256" key="4">
    <source>
        <dbReference type="ARBA" id="ARBA00022840"/>
    </source>
</evidence>
<dbReference type="GO" id="GO:0005829">
    <property type="term" value="C:cytosol"/>
    <property type="evidence" value="ECO:0007669"/>
    <property type="project" value="TreeGrafter"/>
</dbReference>
<protein>
    <submittedName>
        <fullName evidence="10">ATP-dependent RNA helicase DbpA</fullName>
        <ecNumber evidence="10">3.6.4.13</ecNumber>
    </submittedName>
</protein>
<evidence type="ECO:0000259" key="9">
    <source>
        <dbReference type="PROSITE" id="PS51195"/>
    </source>
</evidence>
<accession>A0A4U8Q6T3</accession>
<dbReference type="Pfam" id="PF00270">
    <property type="entry name" value="DEAD"/>
    <property type="match status" value="1"/>
</dbReference>
<dbReference type="PROSITE" id="PS51192">
    <property type="entry name" value="HELICASE_ATP_BIND_1"/>
    <property type="match status" value="1"/>
</dbReference>
<dbReference type="Pfam" id="PF03880">
    <property type="entry name" value="DbpA"/>
    <property type="match status" value="1"/>
</dbReference>
<dbReference type="SMART" id="SM00490">
    <property type="entry name" value="HELICc"/>
    <property type="match status" value="1"/>
</dbReference>
<comment type="similarity">
    <text evidence="5">Belongs to the DEAD box helicase family.</text>
</comment>
<evidence type="ECO:0000313" key="11">
    <source>
        <dbReference type="Proteomes" id="UP000306509"/>
    </source>
</evidence>
<feature type="short sequence motif" description="Q motif" evidence="6">
    <location>
        <begin position="6"/>
        <end position="34"/>
    </location>
</feature>
<dbReference type="Proteomes" id="UP000306509">
    <property type="component" value="Unassembled WGS sequence"/>
</dbReference>
<name>A0A4U8Q6T3_9FIRM</name>
<keyword evidence="2 10" id="KW-0378">Hydrolase</keyword>
<keyword evidence="11" id="KW-1185">Reference proteome</keyword>
<dbReference type="InterPro" id="IPR012677">
    <property type="entry name" value="Nucleotide-bd_a/b_plait_sf"/>
</dbReference>
<evidence type="ECO:0000313" key="10">
    <source>
        <dbReference type="EMBL" id="TLD00024.1"/>
    </source>
</evidence>
<dbReference type="STRING" id="180332.GCA_000797495_03316"/>
<dbReference type="PROSITE" id="PS51194">
    <property type="entry name" value="HELICASE_CTER"/>
    <property type="match status" value="1"/>
</dbReference>
<evidence type="ECO:0000259" key="7">
    <source>
        <dbReference type="PROSITE" id="PS51192"/>
    </source>
</evidence>
<dbReference type="CDD" id="cd18787">
    <property type="entry name" value="SF2_C_DEAD"/>
    <property type="match status" value="1"/>
</dbReference>
<dbReference type="InterPro" id="IPR044742">
    <property type="entry name" value="DEAD/DEAH_RhlB"/>
</dbReference>
<evidence type="ECO:0000259" key="8">
    <source>
        <dbReference type="PROSITE" id="PS51194"/>
    </source>
</evidence>
<reference evidence="10 11" key="1">
    <citation type="journal article" date="2019" name="Anaerobe">
        <title>Detection of Robinsoniella peoriensis in multiple bone samples of a trauma patient.</title>
        <authorList>
            <person name="Schrottner P."/>
            <person name="Hartwich K."/>
            <person name="Bunk B."/>
            <person name="Schober I."/>
            <person name="Helbig S."/>
            <person name="Rudolph W.W."/>
            <person name="Gunzer F."/>
        </authorList>
    </citation>
    <scope>NUCLEOTIDE SEQUENCE [LARGE SCALE GENOMIC DNA]</scope>
    <source>
        <strain evidence="10 11">DSM 106044</strain>
    </source>
</reference>
<proteinExistence type="inferred from homology"/>
<dbReference type="GO" id="GO:0003724">
    <property type="term" value="F:RNA helicase activity"/>
    <property type="evidence" value="ECO:0007669"/>
    <property type="project" value="UniProtKB-EC"/>
</dbReference>
<organism evidence="10 11">
    <name type="scientific">Robinsoniella peoriensis</name>
    <dbReference type="NCBI Taxonomy" id="180332"/>
    <lineage>
        <taxon>Bacteria</taxon>
        <taxon>Bacillati</taxon>
        <taxon>Bacillota</taxon>
        <taxon>Clostridia</taxon>
        <taxon>Lachnospirales</taxon>
        <taxon>Lachnospiraceae</taxon>
        <taxon>Robinsoniella</taxon>
    </lineage>
</organism>
<dbReference type="SMART" id="SM00487">
    <property type="entry name" value="DEXDc"/>
    <property type="match status" value="1"/>
</dbReference>
<dbReference type="InterPro" id="IPR005580">
    <property type="entry name" value="DbpA/CsdA_RNA-bd_dom"/>
</dbReference>
<dbReference type="InterPro" id="IPR014014">
    <property type="entry name" value="RNA_helicase_DEAD_Q_motif"/>
</dbReference>
<dbReference type="RefSeq" id="WP_044295579.1">
    <property type="nucleotide sequence ID" value="NZ_JTGN01000006.1"/>
</dbReference>
<dbReference type="InterPro" id="IPR050079">
    <property type="entry name" value="DEAD_box_RNA_helicase"/>
</dbReference>
<dbReference type="Gene3D" id="3.40.50.300">
    <property type="entry name" value="P-loop containing nucleotide triphosphate hydrolases"/>
    <property type="match status" value="2"/>
</dbReference>
<comment type="caution">
    <text evidence="10">The sequence shown here is derived from an EMBL/GenBank/DDBJ whole genome shotgun (WGS) entry which is preliminary data.</text>
</comment>
<dbReference type="InterPro" id="IPR011545">
    <property type="entry name" value="DEAD/DEAH_box_helicase_dom"/>
</dbReference>
<sequence length="482" mass="54147">MKTENNLFKEYNLSGEILEALTGLGYLKPTEIQKEVIPTALRGRDIVAKSQTGTGKTAAFAIPLCEKVIWEENSPQALVLEPTRELAVQVGMEIFHIGRKKRLKVPAVFGGFPIDKQIQTLKQKSHIVAGTPGRVMDHVRRETLKLNQIKYLVIDEADLMLDMGFLEEVKEIISLLPGDRQILLFSATLDEGVKQLIDGYMNEAVSIILESETETVAGIRQTVYEVDQEEKYQALLRILIKENPVDCMIFCGTREMVNVLCHKLGRDRIPCGMIHGELEQRERLRMIDGFREGRFHYLIATDVAARGVDFENITHVINYDFPTGRETYVHRVGRTGRNGKEGTAISLVSESDQKMKQMVEAYTGDRLPIEELPEINSEDEKRFWAYLKKKAVLKPKKGAALNKSITRLSVGGGKKSKMRAVDVVGAVCNIQGMTAEDIGIIDVRDSLTYVEILNGKGKAVLEALQEKPIKGKIRKVRITRNV</sequence>
<dbReference type="PANTHER" id="PTHR47959:SF1">
    <property type="entry name" value="ATP-DEPENDENT RNA HELICASE DBPA"/>
    <property type="match status" value="1"/>
</dbReference>
<dbReference type="InterPro" id="IPR027417">
    <property type="entry name" value="P-loop_NTPase"/>
</dbReference>
<dbReference type="GO" id="GO:0005524">
    <property type="term" value="F:ATP binding"/>
    <property type="evidence" value="ECO:0007669"/>
    <property type="project" value="UniProtKB-KW"/>
</dbReference>
<dbReference type="InterPro" id="IPR014001">
    <property type="entry name" value="Helicase_ATP-bd"/>
</dbReference>